<proteinExistence type="predicted"/>
<accession>A0A0U9HL49</accession>
<name>A0A0U9HL49_KLENI</name>
<dbReference type="STRING" id="105231.A0A0U9HL49"/>
<organism evidence="1 2">
    <name type="scientific">Klebsormidium nitens</name>
    <name type="common">Green alga</name>
    <name type="synonym">Ulothrix nitens</name>
    <dbReference type="NCBI Taxonomy" id="105231"/>
    <lineage>
        <taxon>Eukaryota</taxon>
        <taxon>Viridiplantae</taxon>
        <taxon>Streptophyta</taxon>
        <taxon>Klebsormidiophyceae</taxon>
        <taxon>Klebsormidiales</taxon>
        <taxon>Klebsormidiaceae</taxon>
        <taxon>Klebsormidium</taxon>
    </lineage>
</organism>
<sequence length="516" mass="55960">MAASSAALLQQLGRGFQPLTLGGKRCRSITRYPSKPEAVFCVHRRAASWSQLRNRKYFESRELRSCRVVLGPSLSICRPNKGGTSIWQHANGVLQTQKAKKYLIQAVSNGGPAGSESAGPSKKEKEERSIVLYGKIEKVFEETARRSQGTDGSAGDWEEVEKSWVLRPSKQGPPKAVVHFIGGAFVGASPQLSYRLFLEELASRGFLIIATPYGSGFDHFRVSDEAQFKFDRCLRKLKDGSADLDSVPVYGVGHSLGALAHLLIGARYAVERQGNVLISFNNKAASSAIPSFSPVIAPLAKQWGPLIQQLSSNPAFKFGADRAVEQIRASSPALLRQILPLLEQLPPLAAELADGKDEFTPAPEETRKLLRAYYGVGRNLLVQFERDSIDETPELAATLGDGAACTPFLDMQVRTLPGDHARPLQQLVPELPPELTEAAARGSDLLTNLAGMAGPSSPFSDLAKGFGAALKNGVQSGQLRDTTREDIRMLVDEIATWMGADAQFRRGTYLPGSTAM</sequence>
<dbReference type="Pfam" id="PF07082">
    <property type="entry name" value="DUF1350"/>
    <property type="match status" value="1"/>
</dbReference>
<dbReference type="InterPro" id="IPR029058">
    <property type="entry name" value="AB_hydrolase_fold"/>
</dbReference>
<reference evidence="1 2" key="1">
    <citation type="journal article" date="2014" name="Nat. Commun.">
        <title>Klebsormidium flaccidum genome reveals primary factors for plant terrestrial adaptation.</title>
        <authorList>
            <person name="Hori K."/>
            <person name="Maruyama F."/>
            <person name="Fujisawa T."/>
            <person name="Togashi T."/>
            <person name="Yamamoto N."/>
            <person name="Seo M."/>
            <person name="Sato S."/>
            <person name="Yamada T."/>
            <person name="Mori H."/>
            <person name="Tajima N."/>
            <person name="Moriyama T."/>
            <person name="Ikeuchi M."/>
            <person name="Watanabe M."/>
            <person name="Wada H."/>
            <person name="Kobayashi K."/>
            <person name="Saito M."/>
            <person name="Masuda T."/>
            <person name="Sasaki-Sekimoto Y."/>
            <person name="Mashiguchi K."/>
            <person name="Awai K."/>
            <person name="Shimojima M."/>
            <person name="Masuda S."/>
            <person name="Iwai M."/>
            <person name="Nobusawa T."/>
            <person name="Narise T."/>
            <person name="Kondo S."/>
            <person name="Saito H."/>
            <person name="Sato R."/>
            <person name="Murakawa M."/>
            <person name="Ihara Y."/>
            <person name="Oshima-Yamada Y."/>
            <person name="Ohtaka K."/>
            <person name="Satoh M."/>
            <person name="Sonobe K."/>
            <person name="Ishii M."/>
            <person name="Ohtani R."/>
            <person name="Kanamori-Sato M."/>
            <person name="Honoki R."/>
            <person name="Miyazaki D."/>
            <person name="Mochizuki H."/>
            <person name="Umetsu J."/>
            <person name="Higashi K."/>
            <person name="Shibata D."/>
            <person name="Kamiya Y."/>
            <person name="Sato N."/>
            <person name="Nakamura Y."/>
            <person name="Tabata S."/>
            <person name="Ida S."/>
            <person name="Kurokawa K."/>
            <person name="Ohta H."/>
        </authorList>
    </citation>
    <scope>NUCLEOTIDE SEQUENCE [LARGE SCALE GENOMIC DNA]</scope>
    <source>
        <strain evidence="1 2">NIES-2285</strain>
    </source>
</reference>
<dbReference type="PANTHER" id="PTHR34127">
    <property type="entry name" value="OS04G0405600 PROTEIN"/>
    <property type="match status" value="1"/>
</dbReference>
<dbReference type="OrthoDB" id="4892at2759"/>
<dbReference type="Gene3D" id="3.40.50.1820">
    <property type="entry name" value="alpha/beta hydrolase"/>
    <property type="match status" value="1"/>
</dbReference>
<dbReference type="Proteomes" id="UP000054558">
    <property type="component" value="Unassembled WGS sequence"/>
</dbReference>
<dbReference type="AlphaFoldDB" id="A0A0U9HL49"/>
<keyword evidence="2" id="KW-1185">Reference proteome</keyword>
<dbReference type="ESTHER" id="klefl-a0a0u9hl49">
    <property type="family name" value="Duf_1350"/>
</dbReference>
<evidence type="ECO:0000313" key="2">
    <source>
        <dbReference type="Proteomes" id="UP000054558"/>
    </source>
</evidence>
<dbReference type="SUPFAM" id="SSF53474">
    <property type="entry name" value="alpha/beta-Hydrolases"/>
    <property type="match status" value="1"/>
</dbReference>
<dbReference type="InterPro" id="IPR010765">
    <property type="entry name" value="DUF1350"/>
</dbReference>
<dbReference type="EMBL" id="DF237046">
    <property type="protein sequence ID" value="GAQ81984.1"/>
    <property type="molecule type" value="Genomic_DNA"/>
</dbReference>
<dbReference type="PANTHER" id="PTHR34127:SF1">
    <property type="entry name" value="OS04G0405600 PROTEIN"/>
    <property type="match status" value="1"/>
</dbReference>
<dbReference type="OMA" id="WIESNSG"/>
<protein>
    <submittedName>
        <fullName evidence="1">Uncharacterized protein</fullName>
    </submittedName>
</protein>
<gene>
    <name evidence="1" type="ORF">KFL_000970080</name>
</gene>
<evidence type="ECO:0000313" key="1">
    <source>
        <dbReference type="EMBL" id="GAQ81984.1"/>
    </source>
</evidence>